<feature type="region of interest" description="Disordered" evidence="1">
    <location>
        <begin position="88"/>
        <end position="110"/>
    </location>
</feature>
<gene>
    <name evidence="2" type="ORF">Abin_007_062</name>
    <name evidence="3" type="ORF">AIN02nite_13770</name>
</gene>
<protein>
    <submittedName>
        <fullName evidence="3">Uncharacterized protein</fullName>
    </submittedName>
</protein>
<comment type="caution">
    <text evidence="3">The sequence shown here is derived from an EMBL/GenBank/DDBJ whole genome shotgun (WGS) entry which is preliminary data.</text>
</comment>
<feature type="compositionally biased region" description="Polar residues" evidence="1">
    <location>
        <begin position="100"/>
        <end position="110"/>
    </location>
</feature>
<organism evidence="3 5">
    <name type="scientific">Acetobacter indonesiensis</name>
    <dbReference type="NCBI Taxonomy" id="104101"/>
    <lineage>
        <taxon>Bacteria</taxon>
        <taxon>Pseudomonadati</taxon>
        <taxon>Pseudomonadota</taxon>
        <taxon>Alphaproteobacteria</taxon>
        <taxon>Acetobacterales</taxon>
        <taxon>Acetobacteraceae</taxon>
        <taxon>Acetobacter</taxon>
    </lineage>
</organism>
<evidence type="ECO:0000313" key="3">
    <source>
        <dbReference type="EMBL" id="GEN03352.1"/>
    </source>
</evidence>
<proteinExistence type="predicted"/>
<dbReference type="AlphaFoldDB" id="A0A6N3T2J1"/>
<reference evidence="2 4" key="1">
    <citation type="submission" date="2012-11" db="EMBL/GenBank/DDBJ databases">
        <title>Whole genome sequence of Acetobacter indonesiensis 5H-1.</title>
        <authorList>
            <person name="Azuma Y."/>
            <person name="Higashiura N."/>
            <person name="Hirakawa H."/>
            <person name="Matsushita K."/>
        </authorList>
    </citation>
    <scope>NUCLEOTIDE SEQUENCE [LARGE SCALE GENOMIC DNA]</scope>
    <source>
        <strain evidence="2 4">5H-1</strain>
    </source>
</reference>
<accession>A0A6N3T2J1</accession>
<reference evidence="3 5" key="2">
    <citation type="submission" date="2019-07" db="EMBL/GenBank/DDBJ databases">
        <title>Whole genome shotgun sequence of Acetobacter indonesiensis NBRC 16471.</title>
        <authorList>
            <person name="Hosoyama A."/>
            <person name="Uohara A."/>
            <person name="Ohji S."/>
            <person name="Ichikawa N."/>
        </authorList>
    </citation>
    <scope>NUCLEOTIDE SEQUENCE [LARGE SCALE GENOMIC DNA]</scope>
    <source>
        <strain evidence="3 5">NBRC 16471</strain>
    </source>
</reference>
<dbReference type="EMBL" id="BJXQ01000006">
    <property type="protein sequence ID" value="GEN03352.1"/>
    <property type="molecule type" value="Genomic_DNA"/>
</dbReference>
<sequence>MRVYAAQEKDEVFMTDTEGTAPAQGTTPEVPDELAKCAMVIESAVEHLIKEQQPPLAIASALLGGSLGLLARSMDKETILRILDSAASSVRSGEVHASTAGENGAQSEKA</sequence>
<evidence type="ECO:0000313" key="4">
    <source>
        <dbReference type="Proteomes" id="UP000032673"/>
    </source>
</evidence>
<evidence type="ECO:0000256" key="1">
    <source>
        <dbReference type="SAM" id="MobiDB-lite"/>
    </source>
</evidence>
<dbReference type="Proteomes" id="UP000321104">
    <property type="component" value="Unassembled WGS sequence"/>
</dbReference>
<evidence type="ECO:0000313" key="5">
    <source>
        <dbReference type="Proteomes" id="UP000321104"/>
    </source>
</evidence>
<dbReference type="EMBL" id="BAMW01000007">
    <property type="protein sequence ID" value="GAN62372.1"/>
    <property type="molecule type" value="Genomic_DNA"/>
</dbReference>
<dbReference type="Proteomes" id="UP000032673">
    <property type="component" value="Unassembled WGS sequence"/>
</dbReference>
<keyword evidence="4" id="KW-1185">Reference proteome</keyword>
<name>A0A6N3T2J1_9PROT</name>
<evidence type="ECO:0000313" key="2">
    <source>
        <dbReference type="EMBL" id="GAN62372.1"/>
    </source>
</evidence>